<keyword evidence="9" id="KW-0282">Flagellum</keyword>
<dbReference type="NCBIfam" id="TIGR01396">
    <property type="entry name" value="FlgB"/>
    <property type="match status" value="1"/>
</dbReference>
<dbReference type="GO" id="GO:0071973">
    <property type="term" value="P:bacterial-type flagellum-dependent cell motility"/>
    <property type="evidence" value="ECO:0007669"/>
    <property type="project" value="InterPro"/>
</dbReference>
<dbReference type="InterPro" id="IPR006300">
    <property type="entry name" value="FlgB"/>
</dbReference>
<dbReference type="EMBL" id="FWFW01000008">
    <property type="protein sequence ID" value="SLN51426.1"/>
    <property type="molecule type" value="Genomic_DNA"/>
</dbReference>
<dbReference type="InterPro" id="IPR001444">
    <property type="entry name" value="Flag_bb_rod_N"/>
</dbReference>
<dbReference type="AlphaFoldDB" id="A0A1Y5SXV0"/>
<comment type="similarity">
    <text evidence="2 6">Belongs to the flagella basal body rod proteins family.</text>
</comment>
<sequence>MFQKLDIFQMASGLAKHASTRQEVIAKNIANADTPKYRAQDVASFKETYRGAPTGAAMKSTRASHFHGAQDETTPIKFSDTAGPSSPNGNTVALETEMMKATEVRHQHDLAMSVYKSSMNILRTSIGRR</sequence>
<dbReference type="OrthoDB" id="9788334at2"/>
<evidence type="ECO:0000313" key="9">
    <source>
        <dbReference type="EMBL" id="SLN51426.1"/>
    </source>
</evidence>
<evidence type="ECO:0000256" key="6">
    <source>
        <dbReference type="PIRNR" id="PIRNR002889"/>
    </source>
</evidence>
<accession>A0A1Y5SXV0</accession>
<evidence type="ECO:0000256" key="7">
    <source>
        <dbReference type="SAM" id="MobiDB-lite"/>
    </source>
</evidence>
<evidence type="ECO:0000256" key="2">
    <source>
        <dbReference type="ARBA" id="ARBA00009677"/>
    </source>
</evidence>
<keyword evidence="9" id="KW-0966">Cell projection</keyword>
<dbReference type="GO" id="GO:0030694">
    <property type="term" value="C:bacterial-type flagellum basal body, rod"/>
    <property type="evidence" value="ECO:0007669"/>
    <property type="project" value="InterPro"/>
</dbReference>
<organism evidence="9 10">
    <name type="scientific">Pacificibacter marinus</name>
    <dbReference type="NCBI Taxonomy" id="658057"/>
    <lineage>
        <taxon>Bacteria</taxon>
        <taxon>Pseudomonadati</taxon>
        <taxon>Pseudomonadota</taxon>
        <taxon>Alphaproteobacteria</taxon>
        <taxon>Rhodobacterales</taxon>
        <taxon>Roseobacteraceae</taxon>
        <taxon>Pacificibacter</taxon>
    </lineage>
</organism>
<comment type="subcellular location">
    <subcellularLocation>
        <location evidence="1 6">Bacterial flagellum basal body</location>
    </subcellularLocation>
</comment>
<keyword evidence="9" id="KW-0969">Cilium</keyword>
<dbReference type="RefSeq" id="WP_085849666.1">
    <property type="nucleotide sequence ID" value="NZ_FNZV01000010.1"/>
</dbReference>
<keyword evidence="10" id="KW-1185">Reference proteome</keyword>
<gene>
    <name evidence="9" type="primary">flgB</name>
    <name evidence="9" type="ORF">PAM7971_02538</name>
</gene>
<dbReference type="Pfam" id="PF00460">
    <property type="entry name" value="Flg_bb_rod"/>
    <property type="match status" value="1"/>
</dbReference>
<evidence type="ECO:0000313" key="10">
    <source>
        <dbReference type="Proteomes" id="UP000193307"/>
    </source>
</evidence>
<keyword evidence="4 6" id="KW-0975">Bacterial flagellum</keyword>
<feature type="region of interest" description="Disordered" evidence="7">
    <location>
        <begin position="54"/>
        <end position="90"/>
    </location>
</feature>
<evidence type="ECO:0000259" key="8">
    <source>
        <dbReference type="Pfam" id="PF00460"/>
    </source>
</evidence>
<feature type="domain" description="Flagellar basal body rod protein N-terminal" evidence="8">
    <location>
        <begin position="17"/>
        <end position="37"/>
    </location>
</feature>
<evidence type="ECO:0000256" key="5">
    <source>
        <dbReference type="ARBA" id="ARBA00024934"/>
    </source>
</evidence>
<proteinExistence type="inferred from homology"/>
<evidence type="ECO:0000256" key="3">
    <source>
        <dbReference type="ARBA" id="ARBA00014376"/>
    </source>
</evidence>
<dbReference type="STRING" id="658057.SAMN04488032_110119"/>
<name>A0A1Y5SXV0_9RHOB</name>
<comment type="subunit">
    <text evidence="6">The basal body constitutes a major portion of the flagellar organelle and consists of a number of rings mounted on a central rod.</text>
</comment>
<evidence type="ECO:0000256" key="4">
    <source>
        <dbReference type="ARBA" id="ARBA00023143"/>
    </source>
</evidence>
<dbReference type="NCBIfam" id="NF009270">
    <property type="entry name" value="PRK12627.1"/>
    <property type="match status" value="1"/>
</dbReference>
<comment type="function">
    <text evidence="5 6">Structural component of flagellum, the bacterial motility apparatus. Part of the rod structure of flagellar basal body.</text>
</comment>
<reference evidence="9 10" key="1">
    <citation type="submission" date="2017-03" db="EMBL/GenBank/DDBJ databases">
        <authorList>
            <person name="Afonso C.L."/>
            <person name="Miller P.J."/>
            <person name="Scott M.A."/>
            <person name="Spackman E."/>
            <person name="Goraichik I."/>
            <person name="Dimitrov K.M."/>
            <person name="Suarez D.L."/>
            <person name="Swayne D.E."/>
        </authorList>
    </citation>
    <scope>NUCLEOTIDE SEQUENCE [LARGE SCALE GENOMIC DNA]</scope>
    <source>
        <strain evidence="9 10">CECT 7971</strain>
    </source>
</reference>
<protein>
    <recommendedName>
        <fullName evidence="3 6">Flagellar basal body rod protein FlgB</fullName>
    </recommendedName>
</protein>
<dbReference type="Proteomes" id="UP000193307">
    <property type="component" value="Unassembled WGS sequence"/>
</dbReference>
<dbReference type="PIRSF" id="PIRSF002889">
    <property type="entry name" value="Rod_FlgB"/>
    <property type="match status" value="1"/>
</dbReference>
<evidence type="ECO:0000256" key="1">
    <source>
        <dbReference type="ARBA" id="ARBA00004117"/>
    </source>
</evidence>